<evidence type="ECO:0000313" key="3">
    <source>
        <dbReference type="Proteomes" id="UP000198481"/>
    </source>
</evidence>
<dbReference type="AlphaFoldDB" id="A0A1H1NZI7"/>
<gene>
    <name evidence="2" type="ORF">SAMN05216222_0564</name>
</gene>
<reference evidence="2 3" key="1">
    <citation type="submission" date="2016-10" db="EMBL/GenBank/DDBJ databases">
        <authorList>
            <person name="de Groot N.N."/>
        </authorList>
    </citation>
    <scope>NUCLEOTIDE SEQUENCE [LARGE SCALE GENOMIC DNA]</scope>
    <source>
        <strain evidence="2 3">LMG 26867</strain>
    </source>
</reference>
<feature type="signal peptide" evidence="1">
    <location>
        <begin position="1"/>
        <end position="20"/>
    </location>
</feature>
<feature type="chain" id="PRO_5009256073" evidence="1">
    <location>
        <begin position="21"/>
        <end position="114"/>
    </location>
</feature>
<accession>A0A1H1NZI7</accession>
<evidence type="ECO:0000256" key="1">
    <source>
        <dbReference type="SAM" id="SignalP"/>
    </source>
</evidence>
<dbReference type="Proteomes" id="UP000198481">
    <property type="component" value="Chromosome I"/>
</dbReference>
<evidence type="ECO:0000313" key="2">
    <source>
        <dbReference type="EMBL" id="SDS04388.1"/>
    </source>
</evidence>
<protein>
    <submittedName>
        <fullName evidence="2">Uncharacterized protein</fullName>
    </submittedName>
</protein>
<dbReference type="EMBL" id="LT629762">
    <property type="protein sequence ID" value="SDS04388.1"/>
    <property type="molecule type" value="Genomic_DNA"/>
</dbReference>
<name>A0A1H1NZI7_9PSED</name>
<organism evidence="2 3">
    <name type="scientific">Pseudomonas prosekii</name>
    <dbReference type="NCBI Taxonomy" id="1148509"/>
    <lineage>
        <taxon>Bacteria</taxon>
        <taxon>Pseudomonadati</taxon>
        <taxon>Pseudomonadota</taxon>
        <taxon>Gammaproteobacteria</taxon>
        <taxon>Pseudomonadales</taxon>
        <taxon>Pseudomonadaceae</taxon>
        <taxon>Pseudomonas</taxon>
    </lineage>
</organism>
<proteinExistence type="predicted"/>
<dbReference type="RefSeq" id="WP_231987128.1">
    <property type="nucleotide sequence ID" value="NZ_LT629762.1"/>
</dbReference>
<keyword evidence="1" id="KW-0732">Signal</keyword>
<dbReference type="STRING" id="1148509.SAMN05216222_0564"/>
<sequence>MTLTKIFISSLCFVCLHANAMDVPIKEGMAFVKARKLLIKDGWQPNPTYTGEYGVENIILRAGFIEIESCTMGVQYCGFNYTKDKTCLGVGTVGEEVKDMKIYSWDFERLEREE</sequence>